<evidence type="ECO:0000256" key="3">
    <source>
        <dbReference type="ARBA" id="ARBA00022989"/>
    </source>
</evidence>
<feature type="transmembrane region" description="Helical" evidence="5">
    <location>
        <begin position="6"/>
        <end position="25"/>
    </location>
</feature>
<comment type="subcellular location">
    <subcellularLocation>
        <location evidence="1">Membrane</location>
        <topology evidence="1">Multi-pass membrane protein</topology>
    </subcellularLocation>
</comment>
<dbReference type="OrthoDB" id="3700080at2"/>
<organism evidence="6 7">
    <name type="scientific">Streptomyces hoynatensis</name>
    <dbReference type="NCBI Taxonomy" id="1141874"/>
    <lineage>
        <taxon>Bacteria</taxon>
        <taxon>Bacillati</taxon>
        <taxon>Actinomycetota</taxon>
        <taxon>Actinomycetes</taxon>
        <taxon>Kitasatosporales</taxon>
        <taxon>Streptomycetaceae</taxon>
        <taxon>Streptomyces</taxon>
    </lineage>
</organism>
<dbReference type="AlphaFoldDB" id="A0A3A9YZK8"/>
<dbReference type="EMBL" id="RBAL01000008">
    <property type="protein sequence ID" value="RKN41179.1"/>
    <property type="molecule type" value="Genomic_DNA"/>
</dbReference>
<evidence type="ECO:0000256" key="2">
    <source>
        <dbReference type="ARBA" id="ARBA00022692"/>
    </source>
</evidence>
<dbReference type="Pfam" id="PF13564">
    <property type="entry name" value="DoxX_2"/>
    <property type="match status" value="1"/>
</dbReference>
<keyword evidence="4 5" id="KW-0472">Membrane</keyword>
<evidence type="ECO:0000256" key="1">
    <source>
        <dbReference type="ARBA" id="ARBA00004141"/>
    </source>
</evidence>
<accession>A0A3A9YZK8</accession>
<feature type="transmembrane region" description="Helical" evidence="5">
    <location>
        <begin position="67"/>
        <end position="85"/>
    </location>
</feature>
<feature type="transmembrane region" description="Helical" evidence="5">
    <location>
        <begin position="37"/>
        <end position="61"/>
    </location>
</feature>
<dbReference type="Proteomes" id="UP000272474">
    <property type="component" value="Unassembled WGS sequence"/>
</dbReference>
<comment type="caution">
    <text evidence="6">The sequence shown here is derived from an EMBL/GenBank/DDBJ whole genome shotgun (WGS) entry which is preliminary data.</text>
</comment>
<keyword evidence="7" id="KW-1185">Reference proteome</keyword>
<protein>
    <submittedName>
        <fullName evidence="6">DoxX family protein</fullName>
    </submittedName>
</protein>
<evidence type="ECO:0000313" key="6">
    <source>
        <dbReference type="EMBL" id="RKN41179.1"/>
    </source>
</evidence>
<evidence type="ECO:0000256" key="5">
    <source>
        <dbReference type="SAM" id="Phobius"/>
    </source>
</evidence>
<feature type="transmembrane region" description="Helical" evidence="5">
    <location>
        <begin position="97"/>
        <end position="116"/>
    </location>
</feature>
<name>A0A3A9YZK8_9ACTN</name>
<evidence type="ECO:0000256" key="4">
    <source>
        <dbReference type="ARBA" id="ARBA00023136"/>
    </source>
</evidence>
<dbReference type="GO" id="GO:0016020">
    <property type="term" value="C:membrane"/>
    <property type="evidence" value="ECO:0007669"/>
    <property type="project" value="UniProtKB-SubCell"/>
</dbReference>
<keyword evidence="3 5" id="KW-1133">Transmembrane helix</keyword>
<sequence length="117" mass="11820">MAVTSLVMSIVLAALILMSGAPKVAQQERMVTNAEHLGYSAAAFRNIGLLEVAAAAGLIVGLFWKPLGIAAAVGLVALMVGAVLAHRRAGDGGRETFPAAWVGLLSAATAVITVLGL</sequence>
<proteinExistence type="predicted"/>
<evidence type="ECO:0000313" key="7">
    <source>
        <dbReference type="Proteomes" id="UP000272474"/>
    </source>
</evidence>
<dbReference type="InterPro" id="IPR032808">
    <property type="entry name" value="DoxX"/>
</dbReference>
<keyword evidence="2 5" id="KW-0812">Transmembrane</keyword>
<gene>
    <name evidence="6" type="ORF">D7294_15730</name>
</gene>
<reference evidence="6 7" key="1">
    <citation type="journal article" date="2014" name="Int. J. Syst. Evol. Microbiol.">
        <title>Streptomyces hoynatensis sp. nov., isolated from deep marine sediment.</title>
        <authorList>
            <person name="Veyisoglu A."/>
            <person name="Sahin N."/>
        </authorList>
    </citation>
    <scope>NUCLEOTIDE SEQUENCE [LARGE SCALE GENOMIC DNA]</scope>
    <source>
        <strain evidence="6 7">KCTC 29097</strain>
    </source>
</reference>
<dbReference type="RefSeq" id="WP_120680070.1">
    <property type="nucleotide sequence ID" value="NZ_RBAL01000008.1"/>
</dbReference>